<dbReference type="Gramene" id="TraesROB_scaffold_062771_01G000200.1">
    <property type="protein sequence ID" value="TraesROB_scaffold_062771_01G000200.1"/>
    <property type="gene ID" value="TraesROB_scaffold_062771_01G000200"/>
</dbReference>
<dbReference type="Gramene" id="TraesPARA_EIv1.0_1961930.1">
    <property type="protein sequence ID" value="TraesPARA_EIv1.0_1961930.1.CDS1"/>
    <property type="gene ID" value="TraesPARA_EIv1.0_1961930"/>
</dbReference>
<evidence type="ECO:0000313" key="3">
    <source>
        <dbReference type="Proteomes" id="UP000019116"/>
    </source>
</evidence>
<dbReference type="AlphaFoldDB" id="A0A3B6NUC7"/>
<dbReference type="EnsemblPlants" id="TraesCS6A02G290700.1">
    <property type="protein sequence ID" value="TraesCS6A02G290700.1.cds1"/>
    <property type="gene ID" value="TraesCS6A02G290700"/>
</dbReference>
<dbReference type="Gramene" id="TraesJUL6A03G03398800.1">
    <property type="protein sequence ID" value="TraesJUL6A03G03398800.1.CDS1"/>
    <property type="gene ID" value="TraesJUL6A03G03398800"/>
</dbReference>
<dbReference type="Gramene" id="TraesSYM6A03G03314640.1">
    <property type="protein sequence ID" value="TraesSYM6A03G03314640.1.CDS1"/>
    <property type="gene ID" value="TraesSYM6A03G03314640"/>
</dbReference>
<proteinExistence type="predicted"/>
<evidence type="ECO:0000313" key="2">
    <source>
        <dbReference type="EnsemblPlants" id="TraesCS6A02G290700.1.cds1"/>
    </source>
</evidence>
<dbReference type="Gramene" id="TraesCAD_scaffold_055720_01G000200.1">
    <property type="protein sequence ID" value="TraesCAD_scaffold_055720_01G000200.1"/>
    <property type="gene ID" value="TraesCAD_scaffold_055720_01G000200"/>
</dbReference>
<reference evidence="2" key="1">
    <citation type="submission" date="2018-08" db="EMBL/GenBank/DDBJ databases">
        <authorList>
            <person name="Rossello M."/>
        </authorList>
    </citation>
    <scope>NUCLEOTIDE SEQUENCE [LARGE SCALE GENOMIC DNA]</scope>
    <source>
        <strain evidence="2">cv. Chinese Spring</strain>
    </source>
</reference>
<reference evidence="2" key="2">
    <citation type="submission" date="2018-10" db="UniProtKB">
        <authorList>
            <consortium name="EnsemblPlants"/>
        </authorList>
    </citation>
    <scope>IDENTIFICATION</scope>
</reference>
<protein>
    <submittedName>
        <fullName evidence="2">Uncharacterized protein</fullName>
    </submittedName>
</protein>
<feature type="region of interest" description="Disordered" evidence="1">
    <location>
        <begin position="48"/>
        <end position="74"/>
    </location>
</feature>
<evidence type="ECO:0000256" key="1">
    <source>
        <dbReference type="SAM" id="MobiDB-lite"/>
    </source>
</evidence>
<accession>A0A3B6NUC7</accession>
<dbReference type="Proteomes" id="UP000019116">
    <property type="component" value="Chromosome 6A"/>
</dbReference>
<dbReference type="Gramene" id="TraesCS6A02G290700.1">
    <property type="protein sequence ID" value="TraesCS6A02G290700.1.cds1"/>
    <property type="gene ID" value="TraesCS6A02G290700"/>
</dbReference>
<dbReference type="Gramene" id="TraesWEE_scaffold_070789_01G000100.1">
    <property type="protein sequence ID" value="TraesWEE_scaffold_070789_01G000100.1"/>
    <property type="gene ID" value="TraesWEE_scaffold_070789_01G000100"/>
</dbReference>
<dbReference type="Gramene" id="TraesNOR6A03G03405400.1">
    <property type="protein sequence ID" value="TraesNOR6A03G03405400.1.CDS1"/>
    <property type="gene ID" value="TraesNOR6A03G03405400"/>
</dbReference>
<dbReference type="Gramene" id="TraesCS6A03G0767500.1">
    <property type="protein sequence ID" value="TraesCS6A03G0767500.1.CDS1"/>
    <property type="gene ID" value="TraesCS6A03G0767500"/>
</dbReference>
<dbReference type="OMA" id="CLYFSGQ"/>
<name>A0A3B6NUC7_WHEAT</name>
<dbReference type="Gramene" id="TraesRN6A0100748200.1">
    <property type="protein sequence ID" value="TraesRN6A0100748200.1"/>
    <property type="gene ID" value="TraesRN6A0100748200"/>
</dbReference>
<dbReference type="Gramene" id="TraesARI6A03G03329220.1">
    <property type="protein sequence ID" value="TraesARI6A03G03329220.1.CDS1"/>
    <property type="gene ID" value="TraesARI6A03G03329220"/>
</dbReference>
<dbReference type="Gramene" id="TraesLDM6A03G03375660.1">
    <property type="protein sequence ID" value="TraesLDM6A03G03375660.1.CDS1"/>
    <property type="gene ID" value="TraesLDM6A03G03375660"/>
</dbReference>
<dbReference type="Gramene" id="TraesLAC6A03G03328560.1">
    <property type="protein sequence ID" value="TraesLAC6A03G03328560.1.CDS1"/>
    <property type="gene ID" value="TraesLAC6A03G03328560"/>
</dbReference>
<organism evidence="2">
    <name type="scientific">Triticum aestivum</name>
    <name type="common">Wheat</name>
    <dbReference type="NCBI Taxonomy" id="4565"/>
    <lineage>
        <taxon>Eukaryota</taxon>
        <taxon>Viridiplantae</taxon>
        <taxon>Streptophyta</taxon>
        <taxon>Embryophyta</taxon>
        <taxon>Tracheophyta</taxon>
        <taxon>Spermatophyta</taxon>
        <taxon>Magnoliopsida</taxon>
        <taxon>Liliopsida</taxon>
        <taxon>Poales</taxon>
        <taxon>Poaceae</taxon>
        <taxon>BOP clade</taxon>
        <taxon>Pooideae</taxon>
        <taxon>Triticodae</taxon>
        <taxon>Triticeae</taxon>
        <taxon>Triticinae</taxon>
        <taxon>Triticum</taxon>
    </lineage>
</organism>
<sequence>MDAVGCYLQIEPRTRVNARDAEVGHGVNAVDASMVQVEAELRREARPLQGLGEAARSGNGRGEALGSKSGVEGSGNDLVRWIRAKNTAARPWRPWRGGIELMGRERDETGKGPDCLYFPGQGPDCFFIFPKRVLV</sequence>
<keyword evidence="3" id="KW-1185">Reference proteome</keyword>